<evidence type="ECO:0000259" key="10">
    <source>
        <dbReference type="Pfam" id="PF07730"/>
    </source>
</evidence>
<evidence type="ECO:0000313" key="12">
    <source>
        <dbReference type="Proteomes" id="UP001500842"/>
    </source>
</evidence>
<accession>A0ABN2A8R5</accession>
<evidence type="ECO:0000256" key="7">
    <source>
        <dbReference type="ARBA" id="ARBA00022840"/>
    </source>
</evidence>
<sequence>MLRLIRDLDAAMHARIEATMERRGILYPWWIPTTSFTGQVCCVLLALAQRDALWPLQPLTAVLLLVLVSPTIHFVFGGWLPWWIDSLGTLGAAALLMLSPVASGIDLAPALLALVTAEIVARDGVLPGGVVGLAASGLIVLTRLTVGMDSYGVYLLEVLLGGMVGAMLWWQMRALTAERNARASAWARATTAERERIAREIHDLVAHSLSVSLLQITGARHALRDVREASGPGETAEAVAEVDAALADAEQVGRRAMGDIRRAVSAMADGGAERHALPGAGDIAALVREMAGAGLAVEYDEQGDPAALPDAAGLGLYRIAQESLANVVKHGGADPRVRVQLSVTGARARLRVANPLPNGGRPRPDGIGSGLAGMQARATQLGARLDAGQADGEWVVDVRLGATSARGGLELPCGRTLWKAEPA</sequence>
<keyword evidence="9" id="KW-1133">Transmembrane helix</keyword>
<keyword evidence="12" id="KW-1185">Reference proteome</keyword>
<feature type="transmembrane region" description="Helical" evidence="9">
    <location>
        <begin position="29"/>
        <end position="47"/>
    </location>
</feature>
<dbReference type="Proteomes" id="UP001500842">
    <property type="component" value="Unassembled WGS sequence"/>
</dbReference>
<keyword evidence="9" id="KW-0812">Transmembrane</keyword>
<feature type="transmembrane region" description="Helical" evidence="9">
    <location>
        <begin position="59"/>
        <end position="84"/>
    </location>
</feature>
<evidence type="ECO:0000256" key="9">
    <source>
        <dbReference type="SAM" id="Phobius"/>
    </source>
</evidence>
<dbReference type="Pfam" id="PF07730">
    <property type="entry name" value="HisKA_3"/>
    <property type="match status" value="1"/>
</dbReference>
<dbReference type="InterPro" id="IPR036890">
    <property type="entry name" value="HATPase_C_sf"/>
</dbReference>
<protein>
    <recommendedName>
        <fullName evidence="2">histidine kinase</fullName>
        <ecNumber evidence="2">2.7.13.3</ecNumber>
    </recommendedName>
</protein>
<name>A0ABN2A8R5_9ACTN</name>
<evidence type="ECO:0000256" key="8">
    <source>
        <dbReference type="ARBA" id="ARBA00023012"/>
    </source>
</evidence>
<dbReference type="RefSeq" id="WP_181410618.1">
    <property type="nucleotide sequence ID" value="NZ_BAAAOR010000014.1"/>
</dbReference>
<keyword evidence="3" id="KW-0597">Phosphoprotein</keyword>
<dbReference type="GO" id="GO:0016301">
    <property type="term" value="F:kinase activity"/>
    <property type="evidence" value="ECO:0007669"/>
    <property type="project" value="UniProtKB-KW"/>
</dbReference>
<organism evidence="11 12">
    <name type="scientific">Nocardioides humi</name>
    <dbReference type="NCBI Taxonomy" id="449461"/>
    <lineage>
        <taxon>Bacteria</taxon>
        <taxon>Bacillati</taxon>
        <taxon>Actinomycetota</taxon>
        <taxon>Actinomycetes</taxon>
        <taxon>Propionibacteriales</taxon>
        <taxon>Nocardioidaceae</taxon>
        <taxon>Nocardioides</taxon>
    </lineage>
</organism>
<dbReference type="PANTHER" id="PTHR24421">
    <property type="entry name" value="NITRATE/NITRITE SENSOR PROTEIN NARX-RELATED"/>
    <property type="match status" value="1"/>
</dbReference>
<keyword evidence="8" id="KW-0902">Two-component regulatory system</keyword>
<evidence type="ECO:0000256" key="2">
    <source>
        <dbReference type="ARBA" id="ARBA00012438"/>
    </source>
</evidence>
<proteinExistence type="predicted"/>
<keyword evidence="7" id="KW-0067">ATP-binding</keyword>
<dbReference type="Gene3D" id="3.30.565.10">
    <property type="entry name" value="Histidine kinase-like ATPase, C-terminal domain"/>
    <property type="match status" value="1"/>
</dbReference>
<reference evidence="11 12" key="1">
    <citation type="journal article" date="2019" name="Int. J. Syst. Evol. Microbiol.">
        <title>The Global Catalogue of Microorganisms (GCM) 10K type strain sequencing project: providing services to taxonomists for standard genome sequencing and annotation.</title>
        <authorList>
            <consortium name="The Broad Institute Genomics Platform"/>
            <consortium name="The Broad Institute Genome Sequencing Center for Infectious Disease"/>
            <person name="Wu L."/>
            <person name="Ma J."/>
        </authorList>
    </citation>
    <scope>NUCLEOTIDE SEQUENCE [LARGE SCALE GENOMIC DNA]</scope>
    <source>
        <strain evidence="11 12">JCM 14942</strain>
    </source>
</reference>
<feature type="transmembrane region" description="Helical" evidence="9">
    <location>
        <begin position="151"/>
        <end position="170"/>
    </location>
</feature>
<dbReference type="SUPFAM" id="SSF55874">
    <property type="entry name" value="ATPase domain of HSP90 chaperone/DNA topoisomerase II/histidine kinase"/>
    <property type="match status" value="1"/>
</dbReference>
<comment type="catalytic activity">
    <reaction evidence="1">
        <text>ATP + protein L-histidine = ADP + protein N-phospho-L-histidine.</text>
        <dbReference type="EC" id="2.7.13.3"/>
    </reaction>
</comment>
<dbReference type="EMBL" id="BAAAOR010000014">
    <property type="protein sequence ID" value="GAA1513503.1"/>
    <property type="molecule type" value="Genomic_DNA"/>
</dbReference>
<gene>
    <name evidence="11" type="ORF">GCM10009788_17450</name>
</gene>
<evidence type="ECO:0000256" key="3">
    <source>
        <dbReference type="ARBA" id="ARBA00022553"/>
    </source>
</evidence>
<dbReference type="CDD" id="cd16917">
    <property type="entry name" value="HATPase_UhpB-NarQ-NarX-like"/>
    <property type="match status" value="1"/>
</dbReference>
<dbReference type="Gene3D" id="1.20.5.1930">
    <property type="match status" value="1"/>
</dbReference>
<keyword evidence="6 11" id="KW-0418">Kinase</keyword>
<feature type="domain" description="Signal transduction histidine kinase subgroup 3 dimerisation and phosphoacceptor" evidence="10">
    <location>
        <begin position="193"/>
        <end position="267"/>
    </location>
</feature>
<evidence type="ECO:0000313" key="11">
    <source>
        <dbReference type="EMBL" id="GAA1513503.1"/>
    </source>
</evidence>
<keyword evidence="5" id="KW-0547">Nucleotide-binding</keyword>
<feature type="transmembrane region" description="Helical" evidence="9">
    <location>
        <begin position="90"/>
        <end position="113"/>
    </location>
</feature>
<evidence type="ECO:0000256" key="5">
    <source>
        <dbReference type="ARBA" id="ARBA00022741"/>
    </source>
</evidence>
<keyword evidence="9" id="KW-0472">Membrane</keyword>
<evidence type="ECO:0000256" key="4">
    <source>
        <dbReference type="ARBA" id="ARBA00022679"/>
    </source>
</evidence>
<dbReference type="InterPro" id="IPR050482">
    <property type="entry name" value="Sensor_HK_TwoCompSys"/>
</dbReference>
<keyword evidence="4" id="KW-0808">Transferase</keyword>
<comment type="caution">
    <text evidence="11">The sequence shown here is derived from an EMBL/GenBank/DDBJ whole genome shotgun (WGS) entry which is preliminary data.</text>
</comment>
<feature type="transmembrane region" description="Helical" evidence="9">
    <location>
        <begin position="125"/>
        <end position="145"/>
    </location>
</feature>
<dbReference type="InterPro" id="IPR011712">
    <property type="entry name" value="Sig_transdc_His_kin_sub3_dim/P"/>
</dbReference>
<evidence type="ECO:0000256" key="6">
    <source>
        <dbReference type="ARBA" id="ARBA00022777"/>
    </source>
</evidence>
<dbReference type="EC" id="2.7.13.3" evidence="2"/>
<dbReference type="PANTHER" id="PTHR24421:SF10">
    <property type="entry name" value="NITRATE_NITRITE SENSOR PROTEIN NARQ"/>
    <property type="match status" value="1"/>
</dbReference>
<evidence type="ECO:0000256" key="1">
    <source>
        <dbReference type="ARBA" id="ARBA00000085"/>
    </source>
</evidence>